<reference evidence="2 3" key="1">
    <citation type="submission" date="2024-03" db="EMBL/GenBank/DDBJ databases">
        <title>The genome assembly and annotation of the cricket Gryllus longicercus Weissman &amp; Gray.</title>
        <authorList>
            <person name="Szrajer S."/>
            <person name="Gray D."/>
            <person name="Ylla G."/>
        </authorList>
    </citation>
    <scope>NUCLEOTIDE SEQUENCE [LARGE SCALE GENOMIC DNA]</scope>
    <source>
        <strain evidence="2">DAG 2021-001</strain>
        <tissue evidence="2">Whole body minus gut</tissue>
    </source>
</reference>
<organism evidence="2 3">
    <name type="scientific">Gryllus longicercus</name>
    <dbReference type="NCBI Taxonomy" id="2509291"/>
    <lineage>
        <taxon>Eukaryota</taxon>
        <taxon>Metazoa</taxon>
        <taxon>Ecdysozoa</taxon>
        <taxon>Arthropoda</taxon>
        <taxon>Hexapoda</taxon>
        <taxon>Insecta</taxon>
        <taxon>Pterygota</taxon>
        <taxon>Neoptera</taxon>
        <taxon>Polyneoptera</taxon>
        <taxon>Orthoptera</taxon>
        <taxon>Ensifera</taxon>
        <taxon>Gryllidea</taxon>
        <taxon>Grylloidea</taxon>
        <taxon>Gryllidae</taxon>
        <taxon>Gryllinae</taxon>
        <taxon>Gryllus</taxon>
    </lineage>
</organism>
<dbReference type="Proteomes" id="UP001378592">
    <property type="component" value="Unassembled WGS sequence"/>
</dbReference>
<name>A0AAN9Z3I6_9ORTH</name>
<proteinExistence type="predicted"/>
<comment type="caution">
    <text evidence="2">The sequence shown here is derived from an EMBL/GenBank/DDBJ whole genome shotgun (WGS) entry which is preliminary data.</text>
</comment>
<feature type="compositionally biased region" description="Low complexity" evidence="1">
    <location>
        <begin position="34"/>
        <end position="44"/>
    </location>
</feature>
<evidence type="ECO:0000313" key="2">
    <source>
        <dbReference type="EMBL" id="KAK7793689.1"/>
    </source>
</evidence>
<protein>
    <submittedName>
        <fullName evidence="2">Uncharacterized protein</fullName>
    </submittedName>
</protein>
<evidence type="ECO:0000256" key="1">
    <source>
        <dbReference type="SAM" id="MobiDB-lite"/>
    </source>
</evidence>
<dbReference type="EMBL" id="JAZDUA010000366">
    <property type="protein sequence ID" value="KAK7793689.1"/>
    <property type="molecule type" value="Genomic_DNA"/>
</dbReference>
<dbReference type="AlphaFoldDB" id="A0AAN9Z3I6"/>
<gene>
    <name evidence="2" type="ORF">R5R35_008897</name>
</gene>
<evidence type="ECO:0000313" key="3">
    <source>
        <dbReference type="Proteomes" id="UP001378592"/>
    </source>
</evidence>
<accession>A0AAN9Z3I6</accession>
<sequence length="83" mass="8667">MEKLGPDWPRSPAALARGPRVIQWSRADAHERASAPGGLAPPAAIHNRGPQISAVQIGAVPADWADRVSSPRLDCSSNGHNAA</sequence>
<keyword evidence="3" id="KW-1185">Reference proteome</keyword>
<feature type="region of interest" description="Disordered" evidence="1">
    <location>
        <begin position="27"/>
        <end position="46"/>
    </location>
</feature>